<evidence type="ECO:0000313" key="2">
    <source>
        <dbReference type="EMBL" id="OGL45966.1"/>
    </source>
</evidence>
<protein>
    <submittedName>
        <fullName evidence="2">Uncharacterized protein</fullName>
    </submittedName>
</protein>
<name>A0A1F7RWM7_9BACT</name>
<organism evidence="2 3">
    <name type="scientific">Candidatus Schekmanbacteria bacterium RBG_16_38_11</name>
    <dbReference type="NCBI Taxonomy" id="1817880"/>
    <lineage>
        <taxon>Bacteria</taxon>
        <taxon>Candidatus Schekmaniibacteriota</taxon>
    </lineage>
</organism>
<sequence>MLVVEDVVVVVVEDVVVTGVVNVVVDEVFVVIVGEVSELKEQLSQEQHHQRNTDPHWHHKELNRI</sequence>
<proteinExistence type="predicted"/>
<dbReference type="EMBL" id="MGDF01000072">
    <property type="protein sequence ID" value="OGL45966.1"/>
    <property type="molecule type" value="Genomic_DNA"/>
</dbReference>
<dbReference type="Proteomes" id="UP000178435">
    <property type="component" value="Unassembled WGS sequence"/>
</dbReference>
<comment type="caution">
    <text evidence="2">The sequence shown here is derived from an EMBL/GenBank/DDBJ whole genome shotgun (WGS) entry which is preliminary data.</text>
</comment>
<evidence type="ECO:0000256" key="1">
    <source>
        <dbReference type="SAM" id="MobiDB-lite"/>
    </source>
</evidence>
<gene>
    <name evidence="2" type="ORF">A2149_09005</name>
</gene>
<accession>A0A1F7RWM7</accession>
<reference evidence="2 3" key="1">
    <citation type="journal article" date="2016" name="Nat. Commun.">
        <title>Thousands of microbial genomes shed light on interconnected biogeochemical processes in an aquifer system.</title>
        <authorList>
            <person name="Anantharaman K."/>
            <person name="Brown C.T."/>
            <person name="Hug L.A."/>
            <person name="Sharon I."/>
            <person name="Castelle C.J."/>
            <person name="Probst A.J."/>
            <person name="Thomas B.C."/>
            <person name="Singh A."/>
            <person name="Wilkins M.J."/>
            <person name="Karaoz U."/>
            <person name="Brodie E.L."/>
            <person name="Williams K.H."/>
            <person name="Hubbard S.S."/>
            <person name="Banfield J.F."/>
        </authorList>
    </citation>
    <scope>NUCLEOTIDE SEQUENCE [LARGE SCALE GENOMIC DNA]</scope>
</reference>
<feature type="region of interest" description="Disordered" evidence="1">
    <location>
        <begin position="44"/>
        <end position="65"/>
    </location>
</feature>
<evidence type="ECO:0000313" key="3">
    <source>
        <dbReference type="Proteomes" id="UP000178435"/>
    </source>
</evidence>
<dbReference type="AlphaFoldDB" id="A0A1F7RWM7"/>